<organism evidence="1 2">
    <name type="scientific">Amycolatopsis halotolerans</name>
    <dbReference type="NCBI Taxonomy" id="330083"/>
    <lineage>
        <taxon>Bacteria</taxon>
        <taxon>Bacillati</taxon>
        <taxon>Actinomycetota</taxon>
        <taxon>Actinomycetes</taxon>
        <taxon>Pseudonocardiales</taxon>
        <taxon>Pseudonocardiaceae</taxon>
        <taxon>Amycolatopsis</taxon>
    </lineage>
</organism>
<comment type="caution">
    <text evidence="1">The sequence shown here is derived from an EMBL/GenBank/DDBJ whole genome shotgun (WGS) entry which is preliminary data.</text>
</comment>
<proteinExistence type="predicted"/>
<keyword evidence="2" id="KW-1185">Reference proteome</keyword>
<reference evidence="2" key="1">
    <citation type="journal article" date="2019" name="Int. J. Syst. Evol. Microbiol.">
        <title>The Global Catalogue of Microorganisms (GCM) 10K type strain sequencing project: providing services to taxonomists for standard genome sequencing and annotation.</title>
        <authorList>
            <consortium name="The Broad Institute Genomics Platform"/>
            <consortium name="The Broad Institute Genome Sequencing Center for Infectious Disease"/>
            <person name="Wu L."/>
            <person name="Ma J."/>
        </authorList>
    </citation>
    <scope>NUCLEOTIDE SEQUENCE [LARGE SCALE GENOMIC DNA]</scope>
    <source>
        <strain evidence="2">CGMCC 4.7682</strain>
    </source>
</reference>
<gene>
    <name evidence="1" type="ORF">ACFORO_12475</name>
</gene>
<protein>
    <submittedName>
        <fullName evidence="1">Uncharacterized protein</fullName>
    </submittedName>
</protein>
<evidence type="ECO:0000313" key="2">
    <source>
        <dbReference type="Proteomes" id="UP001595764"/>
    </source>
</evidence>
<dbReference type="Proteomes" id="UP001595764">
    <property type="component" value="Unassembled WGS sequence"/>
</dbReference>
<sequence length="58" mass="6615">MSAPVATPEQIAEPDTGAIRIARRMVDAALDYGNRREFYRHAAHLKVLKAAARRRIRR</sequence>
<accession>A0ABV7QHI9</accession>
<dbReference type="EMBL" id="JBHRWI010000016">
    <property type="protein sequence ID" value="MFC3510983.1"/>
    <property type="molecule type" value="Genomic_DNA"/>
</dbReference>
<dbReference type="RefSeq" id="WP_377869985.1">
    <property type="nucleotide sequence ID" value="NZ_JBHMAY010000017.1"/>
</dbReference>
<evidence type="ECO:0000313" key="1">
    <source>
        <dbReference type="EMBL" id="MFC3510983.1"/>
    </source>
</evidence>
<name>A0ABV7QHI9_9PSEU</name>